<keyword evidence="1" id="KW-0472">Membrane</keyword>
<gene>
    <name evidence="2" type="ORF">K1X11_007745</name>
</gene>
<evidence type="ECO:0000256" key="1">
    <source>
        <dbReference type="SAM" id="Phobius"/>
    </source>
</evidence>
<reference evidence="2 3" key="1">
    <citation type="submission" date="2021-08" db="EMBL/GenBank/DDBJ databases">
        <authorList>
            <person name="Zhang D."/>
            <person name="Zhang A."/>
            <person name="Wang L."/>
        </authorList>
    </citation>
    <scope>NUCLEOTIDE SEQUENCE [LARGE SCALE GENOMIC DNA]</scope>
    <source>
        <strain evidence="2 3">WL0086</strain>
    </source>
</reference>
<feature type="transmembrane region" description="Helical" evidence="1">
    <location>
        <begin position="104"/>
        <end position="122"/>
    </location>
</feature>
<evidence type="ECO:0000313" key="2">
    <source>
        <dbReference type="EMBL" id="WRQ89297.1"/>
    </source>
</evidence>
<proteinExistence type="predicted"/>
<keyword evidence="1" id="KW-1133">Transmembrane helix</keyword>
<accession>A0ABZ1CCY7</accession>
<keyword evidence="1" id="KW-0812">Transmembrane</keyword>
<dbReference type="EMBL" id="CP139781">
    <property type="protein sequence ID" value="WRQ89297.1"/>
    <property type="molecule type" value="Genomic_DNA"/>
</dbReference>
<organism evidence="2 3">
    <name type="scientific">Actomonas aquatica</name>
    <dbReference type="NCBI Taxonomy" id="2866162"/>
    <lineage>
        <taxon>Bacteria</taxon>
        <taxon>Pseudomonadati</taxon>
        <taxon>Verrucomicrobiota</taxon>
        <taxon>Opitutia</taxon>
        <taxon>Opitutales</taxon>
        <taxon>Opitutaceae</taxon>
        <taxon>Actomonas</taxon>
    </lineage>
</organism>
<feature type="transmembrane region" description="Helical" evidence="1">
    <location>
        <begin position="36"/>
        <end position="57"/>
    </location>
</feature>
<reference evidence="2 3" key="2">
    <citation type="submission" date="2023-12" db="EMBL/GenBank/DDBJ databases">
        <title>Description of an unclassified Opitutus bacterium of Verrucomicrobiota.</title>
        <authorList>
            <person name="Zhang D.-F."/>
        </authorList>
    </citation>
    <scope>NUCLEOTIDE SEQUENCE [LARGE SCALE GENOMIC DNA]</scope>
    <source>
        <strain evidence="2 3">WL0086</strain>
    </source>
</reference>
<feature type="transmembrane region" description="Helical" evidence="1">
    <location>
        <begin position="6"/>
        <end position="24"/>
    </location>
</feature>
<evidence type="ECO:0000313" key="3">
    <source>
        <dbReference type="Proteomes" id="UP000738431"/>
    </source>
</evidence>
<name>A0ABZ1CCY7_9BACT</name>
<feature type="transmembrane region" description="Helical" evidence="1">
    <location>
        <begin position="128"/>
        <end position="146"/>
    </location>
</feature>
<sequence>MDPIPILWAISIFVWQIQYLWAVIELSNYGRAWTLFDFLLLVGLSLSLFIASALVLPDAELSGDKDLSQSFQSDGRWSLAALSFWGALAIITDRLLFSTGLLSIDIVLMGFATILPVGFLVLKKRQLQTTITIVYLALTLASSWILSPKAYP</sequence>
<protein>
    <submittedName>
        <fullName evidence="2">Uncharacterized protein</fullName>
    </submittedName>
</protein>
<dbReference type="RefSeq" id="WP_221030012.1">
    <property type="nucleotide sequence ID" value="NZ_CP139781.1"/>
</dbReference>
<keyword evidence="3" id="KW-1185">Reference proteome</keyword>
<dbReference type="Proteomes" id="UP000738431">
    <property type="component" value="Chromosome"/>
</dbReference>